<dbReference type="PaxDb" id="55529-EKX36257"/>
<dbReference type="Pfam" id="PF13516">
    <property type="entry name" value="LRR_6"/>
    <property type="match status" value="5"/>
</dbReference>
<dbReference type="InterPro" id="IPR001611">
    <property type="entry name" value="Leu-rich_rpt"/>
</dbReference>
<feature type="compositionally biased region" description="Low complexity" evidence="2">
    <location>
        <begin position="7"/>
        <end position="31"/>
    </location>
</feature>
<dbReference type="Proteomes" id="UP000011087">
    <property type="component" value="Unassembled WGS sequence"/>
</dbReference>
<evidence type="ECO:0000256" key="2">
    <source>
        <dbReference type="SAM" id="MobiDB-lite"/>
    </source>
</evidence>
<evidence type="ECO:0000313" key="4">
    <source>
        <dbReference type="EnsemblProtists" id="EKX36257"/>
    </source>
</evidence>
<dbReference type="GeneID" id="17292974"/>
<gene>
    <name evidence="3" type="ORF">GUITHDRAFT_165813</name>
</gene>
<evidence type="ECO:0000313" key="3">
    <source>
        <dbReference type="EMBL" id="EKX36257.1"/>
    </source>
</evidence>
<dbReference type="HOGENOM" id="CLU_418864_0_0_1"/>
<name>L1IJH4_GUITC</name>
<dbReference type="Gene3D" id="3.80.10.10">
    <property type="entry name" value="Ribonuclease Inhibitor"/>
    <property type="match status" value="2"/>
</dbReference>
<feature type="region of interest" description="Disordered" evidence="2">
    <location>
        <begin position="1"/>
        <end position="49"/>
    </location>
</feature>
<dbReference type="InterPro" id="IPR032675">
    <property type="entry name" value="LRR_dom_sf"/>
</dbReference>
<dbReference type="AlphaFoldDB" id="L1IJH4"/>
<dbReference type="SMART" id="SM00368">
    <property type="entry name" value="LRR_RI"/>
    <property type="match status" value="7"/>
</dbReference>
<dbReference type="OrthoDB" id="120976at2759"/>
<dbReference type="EnsemblProtists" id="EKX36257">
    <property type="protein sequence ID" value="EKX36257"/>
    <property type="gene ID" value="GUITHDRAFT_165813"/>
</dbReference>
<dbReference type="eggNOG" id="KOG4308">
    <property type="taxonomic scope" value="Eukaryota"/>
</dbReference>
<keyword evidence="5" id="KW-1185">Reference proteome</keyword>
<dbReference type="PANTHER" id="PTHR24111">
    <property type="entry name" value="LEUCINE-RICH REPEAT-CONTAINING PROTEIN 34"/>
    <property type="match status" value="1"/>
</dbReference>
<dbReference type="SUPFAM" id="SSF52047">
    <property type="entry name" value="RNI-like"/>
    <property type="match status" value="1"/>
</dbReference>
<reference evidence="5" key="2">
    <citation type="submission" date="2012-11" db="EMBL/GenBank/DDBJ databases">
        <authorList>
            <person name="Kuo A."/>
            <person name="Curtis B.A."/>
            <person name="Tanifuji G."/>
            <person name="Burki F."/>
            <person name="Gruber A."/>
            <person name="Irimia M."/>
            <person name="Maruyama S."/>
            <person name="Arias M.C."/>
            <person name="Ball S.G."/>
            <person name="Gile G.H."/>
            <person name="Hirakawa Y."/>
            <person name="Hopkins J.F."/>
            <person name="Rensing S.A."/>
            <person name="Schmutz J."/>
            <person name="Symeonidi A."/>
            <person name="Elias M."/>
            <person name="Eveleigh R.J."/>
            <person name="Herman E.K."/>
            <person name="Klute M.J."/>
            <person name="Nakayama T."/>
            <person name="Obornik M."/>
            <person name="Reyes-Prieto A."/>
            <person name="Armbrust E.V."/>
            <person name="Aves S.J."/>
            <person name="Beiko R.G."/>
            <person name="Coutinho P."/>
            <person name="Dacks J.B."/>
            <person name="Durnford D.G."/>
            <person name="Fast N.M."/>
            <person name="Green B.R."/>
            <person name="Grisdale C."/>
            <person name="Hempe F."/>
            <person name="Henrissat B."/>
            <person name="Hoppner M.P."/>
            <person name="Ishida K.-I."/>
            <person name="Kim E."/>
            <person name="Koreny L."/>
            <person name="Kroth P.G."/>
            <person name="Liu Y."/>
            <person name="Malik S.-B."/>
            <person name="Maier U.G."/>
            <person name="McRose D."/>
            <person name="Mock T."/>
            <person name="Neilson J.A."/>
            <person name="Onodera N.T."/>
            <person name="Poole A.M."/>
            <person name="Pritham E.J."/>
            <person name="Richards T.A."/>
            <person name="Rocap G."/>
            <person name="Roy S.W."/>
            <person name="Sarai C."/>
            <person name="Schaack S."/>
            <person name="Shirato S."/>
            <person name="Slamovits C.H."/>
            <person name="Spencer D.F."/>
            <person name="Suzuki S."/>
            <person name="Worden A.Z."/>
            <person name="Zauner S."/>
            <person name="Barry K."/>
            <person name="Bell C."/>
            <person name="Bharti A.K."/>
            <person name="Crow J.A."/>
            <person name="Grimwood J."/>
            <person name="Kramer R."/>
            <person name="Lindquist E."/>
            <person name="Lucas S."/>
            <person name="Salamov A."/>
            <person name="McFadden G.I."/>
            <person name="Lane C.E."/>
            <person name="Keeling P.J."/>
            <person name="Gray M.W."/>
            <person name="Grigoriev I.V."/>
            <person name="Archibald J.M."/>
        </authorList>
    </citation>
    <scope>NUCLEOTIDE SEQUENCE</scope>
    <source>
        <strain evidence="5">CCMP2712</strain>
    </source>
</reference>
<protein>
    <submittedName>
        <fullName evidence="3 4">Uncharacterized protein</fullName>
    </submittedName>
</protein>
<feature type="compositionally biased region" description="Basic and acidic residues" evidence="2">
    <location>
        <begin position="37"/>
        <end position="49"/>
    </location>
</feature>
<evidence type="ECO:0000313" key="5">
    <source>
        <dbReference type="Proteomes" id="UP000011087"/>
    </source>
</evidence>
<organism evidence="3">
    <name type="scientific">Guillardia theta (strain CCMP2712)</name>
    <name type="common">Cryptophyte</name>
    <dbReference type="NCBI Taxonomy" id="905079"/>
    <lineage>
        <taxon>Eukaryota</taxon>
        <taxon>Cryptophyceae</taxon>
        <taxon>Pyrenomonadales</taxon>
        <taxon>Geminigeraceae</taxon>
        <taxon>Guillardia</taxon>
    </lineage>
</organism>
<dbReference type="KEGG" id="gtt:GUITHDRAFT_165813"/>
<evidence type="ECO:0000256" key="1">
    <source>
        <dbReference type="ARBA" id="ARBA00022737"/>
    </source>
</evidence>
<sequence>MFAACVSSSSSSSSSSSPLLHLQPSPSSQHPSSHRHLPSDRHSHLRKEATATWQAASRRFIASLRDGRASHAELFRGRGRDLEELLEERITRIKSSHHFPHEAPILVPSKQTAEQQLEAWKLRESREDDGILTELDVNWLPLLPRGGERIVKAILESPANLSLVSLSLSHASLKDEGCRHIARLVGSNQTISSLDLSSNFISCLGAEALASSLKVNSTLRSLDLSDNQLGPRGLALLLEALKESGSMKHVNLSRNGLSSSCFRSIAFALAKNQVSLLSLSLSEGGRMCSSDGNQLGAVMRMALMRNSSLTSLGLRDNKIGDVGLTDMAEAMKGNRRLRHLDLSQNRIAMAGVRKLMPVLKCNETMKSLDLSCNEISSDEKMDGLVEVLRGNTSLTALVLVNNSCQEAAKEIEPLLLRNRRYEEERMGSMAETVASFAHFRSESRAIADNKLVESFTCEDFLSLHREMVTRRSVASASEAPAEKSRRRERRAQARRAQVVYVNRNIPQRDSLGKKLVLPSNISDQSLLTWLLSEANRLLYFGAWPGRCVFLDEDCELRGEEGEGEPRKQGAEIFAQDLAKLRDGVRLVISDGRGDGCGTRKKYHKRDPRKRTVRRPPDWEMRILSYWSTFVKFYILRRNILQGTELKEGVNSAGAF</sequence>
<keyword evidence="1" id="KW-0677">Repeat</keyword>
<dbReference type="EMBL" id="JH993077">
    <property type="protein sequence ID" value="EKX36257.1"/>
    <property type="molecule type" value="Genomic_DNA"/>
</dbReference>
<feature type="region of interest" description="Disordered" evidence="2">
    <location>
        <begin position="472"/>
        <end position="491"/>
    </location>
</feature>
<reference evidence="4" key="3">
    <citation type="submission" date="2016-03" db="UniProtKB">
        <authorList>
            <consortium name="EnsemblProtists"/>
        </authorList>
    </citation>
    <scope>IDENTIFICATION</scope>
</reference>
<reference evidence="3 5" key="1">
    <citation type="journal article" date="2012" name="Nature">
        <title>Algal genomes reveal evolutionary mosaicism and the fate of nucleomorphs.</title>
        <authorList>
            <consortium name="DOE Joint Genome Institute"/>
            <person name="Curtis B.A."/>
            <person name="Tanifuji G."/>
            <person name="Burki F."/>
            <person name="Gruber A."/>
            <person name="Irimia M."/>
            <person name="Maruyama S."/>
            <person name="Arias M.C."/>
            <person name="Ball S.G."/>
            <person name="Gile G.H."/>
            <person name="Hirakawa Y."/>
            <person name="Hopkins J.F."/>
            <person name="Kuo A."/>
            <person name="Rensing S.A."/>
            <person name="Schmutz J."/>
            <person name="Symeonidi A."/>
            <person name="Elias M."/>
            <person name="Eveleigh R.J."/>
            <person name="Herman E.K."/>
            <person name="Klute M.J."/>
            <person name="Nakayama T."/>
            <person name="Obornik M."/>
            <person name="Reyes-Prieto A."/>
            <person name="Armbrust E.V."/>
            <person name="Aves S.J."/>
            <person name="Beiko R.G."/>
            <person name="Coutinho P."/>
            <person name="Dacks J.B."/>
            <person name="Durnford D.G."/>
            <person name="Fast N.M."/>
            <person name="Green B.R."/>
            <person name="Grisdale C.J."/>
            <person name="Hempel F."/>
            <person name="Henrissat B."/>
            <person name="Hoppner M.P."/>
            <person name="Ishida K."/>
            <person name="Kim E."/>
            <person name="Koreny L."/>
            <person name="Kroth P.G."/>
            <person name="Liu Y."/>
            <person name="Malik S.B."/>
            <person name="Maier U.G."/>
            <person name="McRose D."/>
            <person name="Mock T."/>
            <person name="Neilson J.A."/>
            <person name="Onodera N.T."/>
            <person name="Poole A.M."/>
            <person name="Pritham E.J."/>
            <person name="Richards T.A."/>
            <person name="Rocap G."/>
            <person name="Roy S.W."/>
            <person name="Sarai C."/>
            <person name="Schaack S."/>
            <person name="Shirato S."/>
            <person name="Slamovits C.H."/>
            <person name="Spencer D.F."/>
            <person name="Suzuki S."/>
            <person name="Worden A.Z."/>
            <person name="Zauner S."/>
            <person name="Barry K."/>
            <person name="Bell C."/>
            <person name="Bharti A.K."/>
            <person name="Crow J.A."/>
            <person name="Grimwood J."/>
            <person name="Kramer R."/>
            <person name="Lindquist E."/>
            <person name="Lucas S."/>
            <person name="Salamov A."/>
            <person name="McFadden G.I."/>
            <person name="Lane C.E."/>
            <person name="Keeling P.J."/>
            <person name="Gray M.W."/>
            <person name="Grigoriev I.V."/>
            <person name="Archibald J.M."/>
        </authorList>
    </citation>
    <scope>NUCLEOTIDE SEQUENCE</scope>
    <source>
        <strain evidence="3 5">CCMP2712</strain>
    </source>
</reference>
<accession>L1IJH4</accession>
<dbReference type="RefSeq" id="XP_005823237.1">
    <property type="nucleotide sequence ID" value="XM_005823180.1"/>
</dbReference>
<proteinExistence type="predicted"/>
<dbReference type="PANTHER" id="PTHR24111:SF0">
    <property type="entry name" value="LEUCINE-RICH REPEAT-CONTAINING PROTEIN"/>
    <property type="match status" value="1"/>
</dbReference>
<dbReference type="InterPro" id="IPR052201">
    <property type="entry name" value="LRR-containing_regulator"/>
</dbReference>